<dbReference type="Proteomes" id="UP000016935">
    <property type="component" value="Unassembled WGS sequence"/>
</dbReference>
<proteinExistence type="predicted"/>
<evidence type="ECO:0000313" key="2">
    <source>
        <dbReference type="Proteomes" id="UP000016935"/>
    </source>
</evidence>
<dbReference type="AlphaFoldDB" id="R0KTZ6"/>
<keyword evidence="2" id="KW-1185">Reference proteome</keyword>
<accession>R0KTZ6</accession>
<dbReference type="HOGENOM" id="CLU_2814035_0_0_1"/>
<reference evidence="1 2" key="1">
    <citation type="journal article" date="2012" name="PLoS Pathog.">
        <title>Diverse lifestyles and strategies of plant pathogenesis encoded in the genomes of eighteen Dothideomycetes fungi.</title>
        <authorList>
            <person name="Ohm R.A."/>
            <person name="Feau N."/>
            <person name="Henrissat B."/>
            <person name="Schoch C.L."/>
            <person name="Horwitz B.A."/>
            <person name="Barry K.W."/>
            <person name="Condon B.J."/>
            <person name="Copeland A.C."/>
            <person name="Dhillon B."/>
            <person name="Glaser F."/>
            <person name="Hesse C.N."/>
            <person name="Kosti I."/>
            <person name="LaButti K."/>
            <person name="Lindquist E.A."/>
            <person name="Lucas S."/>
            <person name="Salamov A.A."/>
            <person name="Bradshaw R.E."/>
            <person name="Ciuffetti L."/>
            <person name="Hamelin R.C."/>
            <person name="Kema G.H.J."/>
            <person name="Lawrence C."/>
            <person name="Scott J.A."/>
            <person name="Spatafora J.W."/>
            <person name="Turgeon B.G."/>
            <person name="de Wit P.J.G.M."/>
            <person name="Zhong S."/>
            <person name="Goodwin S.B."/>
            <person name="Grigoriev I.V."/>
        </authorList>
    </citation>
    <scope>NUCLEOTIDE SEQUENCE [LARGE SCALE GENOMIC DNA]</scope>
    <source>
        <strain evidence="2">28A</strain>
    </source>
</reference>
<protein>
    <submittedName>
        <fullName evidence="1">Uncharacterized protein</fullName>
    </submittedName>
</protein>
<dbReference type="GeneID" id="19398246"/>
<name>R0KTZ6_EXST2</name>
<reference evidence="1 2" key="2">
    <citation type="journal article" date="2013" name="PLoS Genet.">
        <title>Comparative genome structure, secondary metabolite, and effector coding capacity across Cochliobolus pathogens.</title>
        <authorList>
            <person name="Condon B.J."/>
            <person name="Leng Y."/>
            <person name="Wu D."/>
            <person name="Bushley K.E."/>
            <person name="Ohm R.A."/>
            <person name="Otillar R."/>
            <person name="Martin J."/>
            <person name="Schackwitz W."/>
            <person name="Grimwood J."/>
            <person name="MohdZainudin N."/>
            <person name="Xue C."/>
            <person name="Wang R."/>
            <person name="Manning V.A."/>
            <person name="Dhillon B."/>
            <person name="Tu Z.J."/>
            <person name="Steffenson B.J."/>
            <person name="Salamov A."/>
            <person name="Sun H."/>
            <person name="Lowry S."/>
            <person name="LaButti K."/>
            <person name="Han J."/>
            <person name="Copeland A."/>
            <person name="Lindquist E."/>
            <person name="Barry K."/>
            <person name="Schmutz J."/>
            <person name="Baker S.E."/>
            <person name="Ciuffetti L.M."/>
            <person name="Grigoriev I.V."/>
            <person name="Zhong S."/>
            <person name="Turgeon B.G."/>
        </authorList>
    </citation>
    <scope>NUCLEOTIDE SEQUENCE [LARGE SCALE GENOMIC DNA]</scope>
    <source>
        <strain evidence="2">28A</strain>
    </source>
</reference>
<sequence>MRGRRLGVWTLTSGVTAVLPLCLPTFLRLSSSPTSVRRSRGKPECECECAAGTWQRAQVSGLMGGWC</sequence>
<organism evidence="1 2">
    <name type="scientific">Exserohilum turcicum (strain 28A)</name>
    <name type="common">Northern leaf blight fungus</name>
    <name type="synonym">Setosphaeria turcica</name>
    <dbReference type="NCBI Taxonomy" id="671987"/>
    <lineage>
        <taxon>Eukaryota</taxon>
        <taxon>Fungi</taxon>
        <taxon>Dikarya</taxon>
        <taxon>Ascomycota</taxon>
        <taxon>Pezizomycotina</taxon>
        <taxon>Dothideomycetes</taxon>
        <taxon>Pleosporomycetidae</taxon>
        <taxon>Pleosporales</taxon>
        <taxon>Pleosporineae</taxon>
        <taxon>Pleosporaceae</taxon>
        <taxon>Exserohilum</taxon>
    </lineage>
</organism>
<dbReference type="RefSeq" id="XP_008020545.1">
    <property type="nucleotide sequence ID" value="XM_008022354.1"/>
</dbReference>
<evidence type="ECO:0000313" key="1">
    <source>
        <dbReference type="EMBL" id="EOA91237.1"/>
    </source>
</evidence>
<gene>
    <name evidence="1" type="ORF">SETTUDRAFT_162015</name>
</gene>
<dbReference type="EMBL" id="KB908481">
    <property type="protein sequence ID" value="EOA91237.1"/>
    <property type="molecule type" value="Genomic_DNA"/>
</dbReference>